<comment type="caution">
    <text evidence="3">The sequence shown here is derived from an EMBL/GenBank/DDBJ whole genome shotgun (WGS) entry which is preliminary data.</text>
</comment>
<gene>
    <name evidence="3" type="ORF">JOF29_005077</name>
</gene>
<feature type="transmembrane region" description="Helical" evidence="2">
    <location>
        <begin position="60"/>
        <end position="79"/>
    </location>
</feature>
<proteinExistence type="predicted"/>
<dbReference type="EMBL" id="JAGINT010000002">
    <property type="protein sequence ID" value="MBP2353967.1"/>
    <property type="molecule type" value="Genomic_DNA"/>
</dbReference>
<reference evidence="3 4" key="1">
    <citation type="submission" date="2021-03" db="EMBL/GenBank/DDBJ databases">
        <title>Sequencing the genomes of 1000 actinobacteria strains.</title>
        <authorList>
            <person name="Klenk H.-P."/>
        </authorList>
    </citation>
    <scope>NUCLEOTIDE SEQUENCE [LARGE SCALE GENOMIC DNA]</scope>
    <source>
        <strain evidence="3 4">DSM 18824</strain>
    </source>
</reference>
<protein>
    <recommendedName>
        <fullName evidence="5">TrbL/VirB6 plasmid conjugal transfer protein</fullName>
    </recommendedName>
</protein>
<evidence type="ECO:0008006" key="5">
    <source>
        <dbReference type="Google" id="ProtNLM"/>
    </source>
</evidence>
<feature type="transmembrane region" description="Helical" evidence="2">
    <location>
        <begin position="91"/>
        <end position="113"/>
    </location>
</feature>
<feature type="compositionally biased region" description="Low complexity" evidence="1">
    <location>
        <begin position="368"/>
        <end position="382"/>
    </location>
</feature>
<organism evidence="3 4">
    <name type="scientific">Kribbella aluminosa</name>
    <dbReference type="NCBI Taxonomy" id="416017"/>
    <lineage>
        <taxon>Bacteria</taxon>
        <taxon>Bacillati</taxon>
        <taxon>Actinomycetota</taxon>
        <taxon>Actinomycetes</taxon>
        <taxon>Propionibacteriales</taxon>
        <taxon>Kribbellaceae</taxon>
        <taxon>Kribbella</taxon>
    </lineage>
</organism>
<dbReference type="RefSeq" id="WP_209696847.1">
    <property type="nucleotide sequence ID" value="NZ_BAAAVU010000001.1"/>
</dbReference>
<sequence>MNAANSALSQLTDAISKSASEAMNAVATFWIKSPTPEIAYGADTGAPRNTEIVQYLQDNVLGISMALFTLAILVAAIRTAWEQRAEPLRSLLQAILTFVVVSAAGTATMQLLITYSDQLAVRIIQQVQPDQSKIGPMLVAMVFKASLGDNVSGLILMFAGVIVVIAGVVQVALMLVRSALLILLAGTFPLAASATNTEVGRNWLRKYCNWSLAFIAYKPAAALIYAAAMKMNEMHITAAKTDEMQAAATSNSFVQTTTGLMMLLMAIAALPALLRFIVPVTAAVAGGSSGMGTAAVDPGGSATGALNIASSRGAAGAGKAGAGAGASGGGAAAAGGPAGAALAGAAMAVNGARKAAGGAAGAAAHSAGESAGGAATPTSSFSSGGGSGGGAGGGPGGSSGARSAPSSSSTARPRTPRPTPPPDSSGQEQDREPAWAGPSGNW</sequence>
<evidence type="ECO:0000256" key="2">
    <source>
        <dbReference type="SAM" id="Phobius"/>
    </source>
</evidence>
<dbReference type="Proteomes" id="UP000755585">
    <property type="component" value="Unassembled WGS sequence"/>
</dbReference>
<accession>A0ABS4UQQ3</accession>
<feature type="transmembrane region" description="Helical" evidence="2">
    <location>
        <begin position="180"/>
        <end position="197"/>
    </location>
</feature>
<keyword evidence="2" id="KW-0812">Transmembrane</keyword>
<feature type="region of interest" description="Disordered" evidence="1">
    <location>
        <begin position="368"/>
        <end position="442"/>
    </location>
</feature>
<feature type="compositionally biased region" description="Gly residues" evidence="1">
    <location>
        <begin position="383"/>
        <end position="399"/>
    </location>
</feature>
<feature type="transmembrane region" description="Helical" evidence="2">
    <location>
        <begin position="209"/>
        <end position="228"/>
    </location>
</feature>
<keyword evidence="2" id="KW-0472">Membrane</keyword>
<dbReference type="Pfam" id="PF19590">
    <property type="entry name" value="TrbL_3"/>
    <property type="match status" value="1"/>
</dbReference>
<keyword evidence="4" id="KW-1185">Reference proteome</keyword>
<evidence type="ECO:0000256" key="1">
    <source>
        <dbReference type="SAM" id="MobiDB-lite"/>
    </source>
</evidence>
<feature type="transmembrane region" description="Helical" evidence="2">
    <location>
        <begin position="151"/>
        <end position="173"/>
    </location>
</feature>
<evidence type="ECO:0000313" key="3">
    <source>
        <dbReference type="EMBL" id="MBP2353967.1"/>
    </source>
</evidence>
<keyword evidence="2" id="KW-1133">Transmembrane helix</keyword>
<feature type="transmembrane region" description="Helical" evidence="2">
    <location>
        <begin position="260"/>
        <end position="278"/>
    </location>
</feature>
<evidence type="ECO:0000313" key="4">
    <source>
        <dbReference type="Proteomes" id="UP000755585"/>
    </source>
</evidence>
<feature type="compositionally biased region" description="Low complexity" evidence="1">
    <location>
        <begin position="400"/>
        <end position="413"/>
    </location>
</feature>
<name>A0ABS4UQQ3_9ACTN</name>
<dbReference type="InterPro" id="IPR045782">
    <property type="entry name" value="TrbL_3"/>
</dbReference>